<keyword evidence="2" id="KW-1185">Reference proteome</keyword>
<protein>
    <recommendedName>
        <fullName evidence="3">4-oxalocrotonate tautomerase domain-containing protein</fullName>
    </recommendedName>
</protein>
<organism evidence="1 2">
    <name type="scientific">Streptomyces hainanensis</name>
    <dbReference type="NCBI Taxonomy" id="402648"/>
    <lineage>
        <taxon>Bacteria</taxon>
        <taxon>Bacillati</taxon>
        <taxon>Actinomycetota</taxon>
        <taxon>Actinomycetes</taxon>
        <taxon>Kitasatosporales</taxon>
        <taxon>Streptomycetaceae</taxon>
        <taxon>Streptomyces</taxon>
    </lineage>
</organism>
<dbReference type="AlphaFoldDB" id="A0A4R4TPZ8"/>
<reference evidence="1 2" key="1">
    <citation type="submission" date="2019-03" db="EMBL/GenBank/DDBJ databases">
        <title>Draft genome sequences of novel Actinobacteria.</title>
        <authorList>
            <person name="Sahin N."/>
            <person name="Ay H."/>
            <person name="Saygin H."/>
        </authorList>
    </citation>
    <scope>NUCLEOTIDE SEQUENCE [LARGE SCALE GENOMIC DNA]</scope>
    <source>
        <strain evidence="1 2">DSM 41900</strain>
    </source>
</reference>
<dbReference type="Proteomes" id="UP000295345">
    <property type="component" value="Unassembled WGS sequence"/>
</dbReference>
<evidence type="ECO:0008006" key="3">
    <source>
        <dbReference type="Google" id="ProtNLM"/>
    </source>
</evidence>
<dbReference type="EMBL" id="SMKI01000005">
    <property type="protein sequence ID" value="TDC80181.1"/>
    <property type="molecule type" value="Genomic_DNA"/>
</dbReference>
<proteinExistence type="predicted"/>
<accession>A0A4R4TPZ8</accession>
<dbReference type="InterPro" id="IPR014347">
    <property type="entry name" value="Tautomerase/MIF_sf"/>
</dbReference>
<dbReference type="Gene3D" id="3.30.429.10">
    <property type="entry name" value="Macrophage Migration Inhibitory Factor"/>
    <property type="match status" value="1"/>
</dbReference>
<evidence type="ECO:0000313" key="2">
    <source>
        <dbReference type="Proteomes" id="UP000295345"/>
    </source>
</evidence>
<sequence length="127" mass="13089">MPHFSVHIREDALDGTVEPKLIGALTDAVGAVYGEEFRRLVGVDLIGIPAHRRGIGGAPTDLVAPLVTLSMREAAYHLPQIPDAPARLVANATEAVVDVLGEAVREQVIVTIAGVPAGRSGVAGAVA</sequence>
<evidence type="ECO:0000313" key="1">
    <source>
        <dbReference type="EMBL" id="TDC80181.1"/>
    </source>
</evidence>
<gene>
    <name evidence="1" type="ORF">E1283_00930</name>
</gene>
<name>A0A4R4TPZ8_9ACTN</name>
<comment type="caution">
    <text evidence="1">The sequence shown here is derived from an EMBL/GenBank/DDBJ whole genome shotgun (WGS) entry which is preliminary data.</text>
</comment>
<dbReference type="RefSeq" id="WP_132815504.1">
    <property type="nucleotide sequence ID" value="NZ_SMKI01000005.1"/>
</dbReference>
<dbReference type="OrthoDB" id="4990855at2"/>